<evidence type="ECO:0000256" key="5">
    <source>
        <dbReference type="PIRSR" id="PIRSR001227-2"/>
    </source>
</evidence>
<name>A0A246GAQ1_9FLAO</name>
<dbReference type="GO" id="GO:0046872">
    <property type="term" value="F:metal ion binding"/>
    <property type="evidence" value="ECO:0007669"/>
    <property type="project" value="UniProtKB-KW"/>
</dbReference>
<dbReference type="InterPro" id="IPR014395">
    <property type="entry name" value="Pen/GL7ACA/AHL_acylase"/>
</dbReference>
<dbReference type="GO" id="GO:0016811">
    <property type="term" value="F:hydrolase activity, acting on carbon-nitrogen (but not peptide) bonds, in linear amides"/>
    <property type="evidence" value="ECO:0007669"/>
    <property type="project" value="InterPro"/>
</dbReference>
<evidence type="ECO:0000313" key="7">
    <source>
        <dbReference type="EMBL" id="OWP77184.1"/>
    </source>
</evidence>
<dbReference type="InterPro" id="IPR043147">
    <property type="entry name" value="Penicillin_amidase_A-knob"/>
</dbReference>
<keyword evidence="6" id="KW-0812">Transmembrane</keyword>
<comment type="similarity">
    <text evidence="1">Belongs to the peptidase S45 family.</text>
</comment>
<evidence type="ECO:0000256" key="1">
    <source>
        <dbReference type="ARBA" id="ARBA00006586"/>
    </source>
</evidence>
<dbReference type="Gene3D" id="1.10.439.10">
    <property type="entry name" value="Penicillin Amidohydrolase, domain 1"/>
    <property type="match status" value="1"/>
</dbReference>
<dbReference type="AlphaFoldDB" id="A0A246GAQ1"/>
<keyword evidence="5" id="KW-0106">Calcium</keyword>
<protein>
    <submittedName>
        <fullName evidence="7">Penicillin acylase family protein</fullName>
    </submittedName>
</protein>
<comment type="caution">
    <text evidence="7">The sequence shown here is derived from an EMBL/GenBank/DDBJ whole genome shotgun (WGS) entry which is preliminary data.</text>
</comment>
<dbReference type="InterPro" id="IPR029055">
    <property type="entry name" value="Ntn_hydrolases_N"/>
</dbReference>
<feature type="transmembrane region" description="Helical" evidence="6">
    <location>
        <begin position="7"/>
        <end position="26"/>
    </location>
</feature>
<keyword evidence="2" id="KW-0378">Hydrolase</keyword>
<comment type="cofactor">
    <cofactor evidence="5">
        <name>Ca(2+)</name>
        <dbReference type="ChEBI" id="CHEBI:29108"/>
    </cofactor>
    <text evidence="5">Binds 1 Ca(2+) ion per dimer.</text>
</comment>
<keyword evidence="6" id="KW-0472">Membrane</keyword>
<proteinExistence type="inferred from homology"/>
<feature type="active site" description="Nucleophile" evidence="4">
    <location>
        <position position="249"/>
    </location>
</feature>
<keyword evidence="6" id="KW-1133">Transmembrane helix</keyword>
<organism evidence="7 8">
    <name type="scientific">Flavobacterium columnare</name>
    <dbReference type="NCBI Taxonomy" id="996"/>
    <lineage>
        <taxon>Bacteria</taxon>
        <taxon>Pseudomonadati</taxon>
        <taxon>Bacteroidota</taxon>
        <taxon>Flavobacteriia</taxon>
        <taxon>Flavobacteriales</taxon>
        <taxon>Flavobacteriaceae</taxon>
        <taxon>Flavobacterium</taxon>
    </lineage>
</organism>
<dbReference type="InterPro" id="IPR043146">
    <property type="entry name" value="Penicillin_amidase_N_B-knob"/>
</dbReference>
<dbReference type="GO" id="GO:0017000">
    <property type="term" value="P:antibiotic biosynthetic process"/>
    <property type="evidence" value="ECO:0007669"/>
    <property type="project" value="InterPro"/>
</dbReference>
<dbReference type="InterPro" id="IPR023343">
    <property type="entry name" value="Penicillin_amidase_dom1"/>
</dbReference>
<feature type="binding site" evidence="5">
    <location>
        <position position="324"/>
    </location>
    <ligand>
        <name>Ca(2+)</name>
        <dbReference type="ChEBI" id="CHEBI:29108"/>
    </ligand>
</feature>
<dbReference type="PANTHER" id="PTHR34218">
    <property type="entry name" value="PEPTIDASE S45 PENICILLIN AMIDASE"/>
    <property type="match status" value="1"/>
</dbReference>
<gene>
    <name evidence="7" type="ORF">BWK62_07970</name>
</gene>
<evidence type="ECO:0000256" key="3">
    <source>
        <dbReference type="ARBA" id="ARBA00023145"/>
    </source>
</evidence>
<reference evidence="7 8" key="1">
    <citation type="journal article" date="2017" name="Infect. Genet. Evol.">
        <title>Comparative genome analysis of fish pathogen Flavobacterium columnare reveals extensive sequence diversity within the species.</title>
        <authorList>
            <person name="Kayansamruaj P."/>
            <person name="Dong H.T."/>
            <person name="Hirono I."/>
            <person name="Kondo H."/>
            <person name="Senapin S."/>
            <person name="Rodkhum C."/>
        </authorList>
    </citation>
    <scope>NUCLEOTIDE SEQUENCE [LARGE SCALE GENOMIC DNA]</scope>
    <source>
        <strain evidence="7 8">1214</strain>
    </source>
</reference>
<dbReference type="EMBL" id="MTCY01000019">
    <property type="protein sequence ID" value="OWP77184.1"/>
    <property type="molecule type" value="Genomic_DNA"/>
</dbReference>
<dbReference type="InterPro" id="IPR002692">
    <property type="entry name" value="S45"/>
</dbReference>
<dbReference type="Gene3D" id="2.30.120.10">
    <property type="match status" value="1"/>
</dbReference>
<dbReference type="CDD" id="cd03747">
    <property type="entry name" value="Ntn_PGA_like"/>
    <property type="match status" value="1"/>
</dbReference>
<dbReference type="Gene3D" id="3.60.20.10">
    <property type="entry name" value="Glutamine Phosphoribosylpyrophosphate, subunit 1, domain 1"/>
    <property type="match status" value="1"/>
</dbReference>
<evidence type="ECO:0000256" key="4">
    <source>
        <dbReference type="PIRSR" id="PIRSR001227-1"/>
    </source>
</evidence>
<dbReference type="PANTHER" id="PTHR34218:SF5">
    <property type="entry name" value="PENICILLIN ACYLASE FAMILY PROTEIN"/>
    <property type="match status" value="1"/>
</dbReference>
<dbReference type="PIRSF" id="PIRSF001227">
    <property type="entry name" value="Pen_acylase"/>
    <property type="match status" value="1"/>
</dbReference>
<dbReference type="Pfam" id="PF01804">
    <property type="entry name" value="Penicil_amidase"/>
    <property type="match status" value="1"/>
</dbReference>
<keyword evidence="3" id="KW-0865">Zymogen</keyword>
<evidence type="ECO:0000256" key="6">
    <source>
        <dbReference type="SAM" id="Phobius"/>
    </source>
</evidence>
<keyword evidence="5" id="KW-0479">Metal-binding</keyword>
<evidence type="ECO:0000313" key="8">
    <source>
        <dbReference type="Proteomes" id="UP000198034"/>
    </source>
</evidence>
<dbReference type="Proteomes" id="UP000198034">
    <property type="component" value="Unassembled WGS sequence"/>
</dbReference>
<dbReference type="SUPFAM" id="SSF56235">
    <property type="entry name" value="N-terminal nucleophile aminohydrolases (Ntn hydrolases)"/>
    <property type="match status" value="1"/>
</dbReference>
<sequence>MKLVKKILIGLLGLILLLSISIYTYLYTTKPKYEGELTIKNISKETEVFFDEYGIPHIYATNEKDALTVLGYVHAQERLWQMELLRRIAPGKLSELFGSKALDNDKLFLALGIDQNSKKAIAKLDTTSRPYKMAVAYLDGVNQYLEKGATPIEFTLLGIEKKPFTLRDVYNTMGYMAFSFACAQRTDPLMTDLRNKLGPNYMKELGVDLSYNLTKIKTNNNQAIDTYIQASKAVADLIDNSPFPPFIGSNSWIVGPKKSKSGKVLFANDPHISYSQPGTWYEAHMYSPEHEIYGYFLAGVPFPLLGHNRKYAYGLTMFENDDADFYQEKLNPKNPKQYKTPNGYKEFKNRQEKIKIKDTTTVVLNLKETHHGVVLNGILKDFNPSDPISFYWVYTQSENKILDAVYALSHAKNLDDFRKGISYIAAPGLNIMYGDAENNFAWQTSGKLYKFKKGVNPNYILDANNGVDDQLEFLNFDKNPRAINPSWNYVYSANNMTNQIDGYSYPGYYLPEDRAKRIVSLLESKTKWSKEDFSKMLNDHTSVVSATVAHNFAQWIDKNQLDPIQKEALLILQNWKGTNNVSDIAPTIYNKWIYFYLKNTYQDEMGELGFKQFIKTHVAKQCIDNQSRLEQSIWWDDITTPHKKESRKDILTKSFKNALDNLVSQLGRTITDWQWGKVHKVEYKHPIGSLALFRPFFNIGVFQAPGSNEVINNVMFYYTDQDHYEISAGPSTRRVIDFADIENSLSILPTGQSGNPMSKHYNDQAQMYIDGKFRKMLLNKKEIESKSTKLIFKK</sequence>
<dbReference type="Gene3D" id="1.10.1400.10">
    <property type="match status" value="1"/>
</dbReference>
<feature type="binding site" evidence="5">
    <location>
        <position position="457"/>
    </location>
    <ligand>
        <name>Ca(2+)</name>
        <dbReference type="ChEBI" id="CHEBI:29108"/>
    </ligand>
</feature>
<feature type="binding site" evidence="5">
    <location>
        <position position="321"/>
    </location>
    <ligand>
        <name>Ca(2+)</name>
        <dbReference type="ChEBI" id="CHEBI:29108"/>
    </ligand>
</feature>
<accession>A0A246GAQ1</accession>
<evidence type="ECO:0000256" key="2">
    <source>
        <dbReference type="ARBA" id="ARBA00022801"/>
    </source>
</evidence>